<dbReference type="InterPro" id="IPR016163">
    <property type="entry name" value="Ald_DH_C"/>
</dbReference>
<evidence type="ECO:0000256" key="4">
    <source>
        <dbReference type="ARBA" id="ARBA00049194"/>
    </source>
</evidence>
<feature type="region of interest" description="Disordered" evidence="5">
    <location>
        <begin position="321"/>
        <end position="351"/>
    </location>
</feature>
<dbReference type="PROSITE" id="PS00070">
    <property type="entry name" value="ALDEHYDE_DEHYDR_CYS"/>
    <property type="match status" value="1"/>
</dbReference>
<evidence type="ECO:0000256" key="2">
    <source>
        <dbReference type="ARBA" id="ARBA00023002"/>
    </source>
</evidence>
<dbReference type="EMBL" id="HBIN01017521">
    <property type="protein sequence ID" value="CAE0443273.1"/>
    <property type="molecule type" value="Transcribed_RNA"/>
</dbReference>
<proteinExistence type="inferred from homology"/>
<dbReference type="Gene3D" id="3.40.605.10">
    <property type="entry name" value="Aldehyde Dehydrogenase, Chain A, domain 1"/>
    <property type="match status" value="1"/>
</dbReference>
<dbReference type="SUPFAM" id="SSF53720">
    <property type="entry name" value="ALDH-like"/>
    <property type="match status" value="1"/>
</dbReference>
<dbReference type="InterPro" id="IPR016160">
    <property type="entry name" value="Ald_DH_CS_CYS"/>
</dbReference>
<protein>
    <recommendedName>
        <fullName evidence="3">aldehyde dehydrogenase (NAD(+))</fullName>
        <ecNumber evidence="3">1.2.1.3</ecNumber>
    </recommendedName>
</protein>
<evidence type="ECO:0000313" key="7">
    <source>
        <dbReference type="EMBL" id="CAE0443273.1"/>
    </source>
</evidence>
<keyword evidence="2" id="KW-0560">Oxidoreductase</keyword>
<dbReference type="GO" id="GO:0004029">
    <property type="term" value="F:aldehyde dehydrogenase (NAD+) activity"/>
    <property type="evidence" value="ECO:0007669"/>
    <property type="project" value="UniProtKB-EC"/>
</dbReference>
<comment type="catalytic activity">
    <reaction evidence="4">
        <text>an aldehyde + NAD(+) + H2O = a carboxylate + NADH + 2 H(+)</text>
        <dbReference type="Rhea" id="RHEA:16185"/>
        <dbReference type="ChEBI" id="CHEBI:15377"/>
        <dbReference type="ChEBI" id="CHEBI:15378"/>
        <dbReference type="ChEBI" id="CHEBI:17478"/>
        <dbReference type="ChEBI" id="CHEBI:29067"/>
        <dbReference type="ChEBI" id="CHEBI:57540"/>
        <dbReference type="ChEBI" id="CHEBI:57945"/>
        <dbReference type="EC" id="1.2.1.3"/>
    </reaction>
</comment>
<dbReference type="Gene3D" id="3.40.309.10">
    <property type="entry name" value="Aldehyde Dehydrogenase, Chain A, domain 2"/>
    <property type="match status" value="1"/>
</dbReference>
<dbReference type="FunFam" id="3.40.605.10:FF:000007">
    <property type="entry name" value="NAD/NADP-dependent betaine aldehyde dehydrogenase"/>
    <property type="match status" value="1"/>
</dbReference>
<comment type="similarity">
    <text evidence="1">Belongs to the aldehyde dehydrogenase family.</text>
</comment>
<dbReference type="Pfam" id="PF00171">
    <property type="entry name" value="Aldedh"/>
    <property type="match status" value="1"/>
</dbReference>
<organism evidence="7">
    <name type="scientific">Aplanochytrium stocchinoi</name>
    <dbReference type="NCBI Taxonomy" id="215587"/>
    <lineage>
        <taxon>Eukaryota</taxon>
        <taxon>Sar</taxon>
        <taxon>Stramenopiles</taxon>
        <taxon>Bigyra</taxon>
        <taxon>Labyrinthulomycetes</taxon>
        <taxon>Thraustochytrida</taxon>
        <taxon>Thraustochytriidae</taxon>
        <taxon>Aplanochytrium</taxon>
    </lineage>
</organism>
<reference evidence="7" key="1">
    <citation type="submission" date="2021-01" db="EMBL/GenBank/DDBJ databases">
        <authorList>
            <person name="Corre E."/>
            <person name="Pelletier E."/>
            <person name="Niang G."/>
            <person name="Scheremetjew M."/>
            <person name="Finn R."/>
            <person name="Kale V."/>
            <person name="Holt S."/>
            <person name="Cochrane G."/>
            <person name="Meng A."/>
            <person name="Brown T."/>
            <person name="Cohen L."/>
        </authorList>
    </citation>
    <scope>NUCLEOTIDE SEQUENCE</scope>
    <source>
        <strain evidence="7">GSBS06</strain>
    </source>
</reference>
<evidence type="ECO:0000256" key="3">
    <source>
        <dbReference type="ARBA" id="ARBA00024226"/>
    </source>
</evidence>
<name>A0A7S3PLH0_9STRA</name>
<dbReference type="AlphaFoldDB" id="A0A7S3PLH0"/>
<dbReference type="InterPro" id="IPR016162">
    <property type="entry name" value="Ald_DH_N"/>
</dbReference>
<dbReference type="PANTHER" id="PTHR42804">
    <property type="entry name" value="ALDEHYDE DEHYDROGENASE"/>
    <property type="match status" value="1"/>
</dbReference>
<dbReference type="InterPro" id="IPR015590">
    <property type="entry name" value="Aldehyde_DH_dom"/>
</dbReference>
<evidence type="ECO:0000259" key="6">
    <source>
        <dbReference type="Pfam" id="PF00171"/>
    </source>
</evidence>
<dbReference type="EC" id="1.2.1.3" evidence="3"/>
<gene>
    <name evidence="7" type="ORF">ASTO00021_LOCUS13367</name>
</gene>
<sequence>MASDIPVYSKQYINGDWVDSTNNTLPDSEKYIDVLDSNTDTVCARVINGSSADTERAIEAASAAFKSWSRTTVQERKGYVQKIIQEYMKRQKDVASALQKELGAPKFLAEKVQSVMFIAHMSTAIQVAEQCEWKEDVGESIIVKEPIGVVGAITPWNWPLNQIGCKLGPALMSGCTVVLKPSEVTPINAYLVAEAIHASGLPKGVFNMVCGKGKACGEILAKHPKVDMVSFTGSTAVGRHLHALGAQQIKRVRTELGGKSAAVILDDATPEQIGLMAGNVLGNTGQSCNALSRMIVPKSRYDECCQIAKATFESVKVTEPGNPNASKIDIGPLSSREQQKKSYWLHSKGYR</sequence>
<accession>A0A7S3PLH0</accession>
<evidence type="ECO:0000256" key="1">
    <source>
        <dbReference type="ARBA" id="ARBA00009986"/>
    </source>
</evidence>
<evidence type="ECO:0000256" key="5">
    <source>
        <dbReference type="SAM" id="MobiDB-lite"/>
    </source>
</evidence>
<dbReference type="PANTHER" id="PTHR42804:SF1">
    <property type="entry name" value="ALDEHYDE DEHYDROGENASE-RELATED"/>
    <property type="match status" value="1"/>
</dbReference>
<dbReference type="InterPro" id="IPR016161">
    <property type="entry name" value="Ald_DH/histidinol_DH"/>
</dbReference>
<feature type="domain" description="Aldehyde dehydrogenase" evidence="6">
    <location>
        <begin position="27"/>
        <end position="341"/>
    </location>
</feature>